<dbReference type="OrthoDB" id="1708317at2"/>
<sequence>MGYLLLISFIIHGITLVIIRQLKIKIDQPAVTKQTLDQQKKEIEELLAVYLLEIREENDKLLEAINHKTETKSKVNTGSNDTQVQKPILSSTQQTTSTAKPETEKYQDYQPLLPKDEDEPVETSFAAQVLALADRGYSAEAIAKELNRGKTEVELLIKFHQR</sequence>
<dbReference type="KEGG" id="axl:AXY_14720"/>
<evidence type="ECO:0000256" key="1">
    <source>
        <dbReference type="SAM" id="Coils"/>
    </source>
</evidence>
<evidence type="ECO:0000256" key="2">
    <source>
        <dbReference type="SAM" id="MobiDB-lite"/>
    </source>
</evidence>
<organism evidence="3 4">
    <name type="scientific">Amphibacillus xylanus (strain ATCC 51415 / DSM 6626 / JCM 7361 / LMG 17667 / NBRC 15112 / Ep01)</name>
    <dbReference type="NCBI Taxonomy" id="698758"/>
    <lineage>
        <taxon>Bacteria</taxon>
        <taxon>Bacillati</taxon>
        <taxon>Bacillota</taxon>
        <taxon>Bacilli</taxon>
        <taxon>Bacillales</taxon>
        <taxon>Bacillaceae</taxon>
        <taxon>Amphibacillus</taxon>
    </lineage>
</organism>
<dbReference type="Pfam" id="PF19610">
    <property type="entry name" value="DUF6115"/>
    <property type="match status" value="1"/>
</dbReference>
<dbReference type="InterPro" id="IPR046118">
    <property type="entry name" value="DUF6115"/>
</dbReference>
<feature type="region of interest" description="Disordered" evidence="2">
    <location>
        <begin position="71"/>
        <end position="108"/>
    </location>
</feature>
<dbReference type="eggNOG" id="ENOG5032ZAF">
    <property type="taxonomic scope" value="Bacteria"/>
</dbReference>
<dbReference type="RefSeq" id="WP_015010203.1">
    <property type="nucleotide sequence ID" value="NC_018704.1"/>
</dbReference>
<dbReference type="HOGENOM" id="CLU_116152_0_0_9"/>
<evidence type="ECO:0000313" key="4">
    <source>
        <dbReference type="Proteomes" id="UP000006294"/>
    </source>
</evidence>
<protein>
    <recommendedName>
        <fullName evidence="5">Swarming motility protein SwrB</fullName>
    </recommendedName>
</protein>
<feature type="compositionally biased region" description="Polar residues" evidence="2">
    <location>
        <begin position="74"/>
        <end position="100"/>
    </location>
</feature>
<evidence type="ECO:0000313" key="3">
    <source>
        <dbReference type="EMBL" id="BAM47604.1"/>
    </source>
</evidence>
<dbReference type="STRING" id="698758.AXY_14720"/>
<gene>
    <name evidence="3" type="ordered locus">AXY_14720</name>
</gene>
<keyword evidence="1" id="KW-0175">Coiled coil</keyword>
<proteinExistence type="predicted"/>
<reference evidence="3 4" key="1">
    <citation type="submission" date="2011-01" db="EMBL/GenBank/DDBJ databases">
        <title>Whole genome sequence of Amphibacillus xylinus NBRC 15112.</title>
        <authorList>
            <person name="Nakazawa H."/>
            <person name="Katano Y."/>
            <person name="Nakamura S."/>
            <person name="Sasagawa M."/>
            <person name="Fukada J."/>
            <person name="Arai T."/>
            <person name="Sasakura N."/>
            <person name="Mochizuki D."/>
            <person name="Hosoyama A."/>
            <person name="Harada K."/>
            <person name="Horikawa H."/>
            <person name="Kato Y."/>
            <person name="Harada T."/>
            <person name="Sasaki K."/>
            <person name="Sekiguchi M."/>
            <person name="Hodoyama M."/>
            <person name="Nishiko R."/>
            <person name="Narita H."/>
            <person name="Hanamaki A."/>
            <person name="Hata C."/>
            <person name="Konno Y."/>
            <person name="Niimura Y."/>
            <person name="Yamazaki S."/>
            <person name="Fujita N."/>
        </authorList>
    </citation>
    <scope>NUCLEOTIDE SEQUENCE [LARGE SCALE GENOMIC DNA]</scope>
    <source>
        <strain evidence="4">ATCC 51415 / DSM 6626 / JCM 7361 / LMG 17667 / NBRC 15112 / Ep01</strain>
    </source>
</reference>
<keyword evidence="4" id="KW-1185">Reference proteome</keyword>
<name>K0IYR3_AMPXN</name>
<feature type="coiled-coil region" evidence="1">
    <location>
        <begin position="33"/>
        <end position="60"/>
    </location>
</feature>
<dbReference type="EMBL" id="AP012050">
    <property type="protein sequence ID" value="BAM47604.1"/>
    <property type="molecule type" value="Genomic_DNA"/>
</dbReference>
<dbReference type="AlphaFoldDB" id="K0IYR3"/>
<dbReference type="Proteomes" id="UP000006294">
    <property type="component" value="Chromosome"/>
</dbReference>
<accession>K0IYR3</accession>
<evidence type="ECO:0008006" key="5">
    <source>
        <dbReference type="Google" id="ProtNLM"/>
    </source>
</evidence>